<sequence length="82" mass="9230">MHSEPTQMENRCWTCNGNNLTESTQELDVRAWALLIGSASFHVKIEQQSFAAPATRALFYGIHPPRDRMATTRRAYEPPPAG</sequence>
<organism evidence="1 2">
    <name type="scientific">Eumeta variegata</name>
    <name type="common">Bagworm moth</name>
    <name type="synonym">Eumeta japonica</name>
    <dbReference type="NCBI Taxonomy" id="151549"/>
    <lineage>
        <taxon>Eukaryota</taxon>
        <taxon>Metazoa</taxon>
        <taxon>Ecdysozoa</taxon>
        <taxon>Arthropoda</taxon>
        <taxon>Hexapoda</taxon>
        <taxon>Insecta</taxon>
        <taxon>Pterygota</taxon>
        <taxon>Neoptera</taxon>
        <taxon>Endopterygota</taxon>
        <taxon>Lepidoptera</taxon>
        <taxon>Glossata</taxon>
        <taxon>Ditrysia</taxon>
        <taxon>Tineoidea</taxon>
        <taxon>Psychidae</taxon>
        <taxon>Oiketicinae</taxon>
        <taxon>Eumeta</taxon>
    </lineage>
</organism>
<proteinExistence type="predicted"/>
<gene>
    <name evidence="1" type="ORF">EVAR_82965_1</name>
</gene>
<evidence type="ECO:0000313" key="2">
    <source>
        <dbReference type="Proteomes" id="UP000299102"/>
    </source>
</evidence>
<accession>A0A4C1VT71</accession>
<dbReference type="EMBL" id="BGZK01000391">
    <property type="protein sequence ID" value="GBP41005.1"/>
    <property type="molecule type" value="Genomic_DNA"/>
</dbReference>
<dbReference type="Proteomes" id="UP000299102">
    <property type="component" value="Unassembled WGS sequence"/>
</dbReference>
<dbReference type="AlphaFoldDB" id="A0A4C1VT71"/>
<comment type="caution">
    <text evidence="1">The sequence shown here is derived from an EMBL/GenBank/DDBJ whole genome shotgun (WGS) entry which is preliminary data.</text>
</comment>
<name>A0A4C1VT71_EUMVA</name>
<evidence type="ECO:0000313" key="1">
    <source>
        <dbReference type="EMBL" id="GBP41005.1"/>
    </source>
</evidence>
<reference evidence="1 2" key="1">
    <citation type="journal article" date="2019" name="Commun. Biol.">
        <title>The bagworm genome reveals a unique fibroin gene that provides high tensile strength.</title>
        <authorList>
            <person name="Kono N."/>
            <person name="Nakamura H."/>
            <person name="Ohtoshi R."/>
            <person name="Tomita M."/>
            <person name="Numata K."/>
            <person name="Arakawa K."/>
        </authorList>
    </citation>
    <scope>NUCLEOTIDE SEQUENCE [LARGE SCALE GENOMIC DNA]</scope>
</reference>
<protein>
    <submittedName>
        <fullName evidence="1">Uncharacterized protein</fullName>
    </submittedName>
</protein>
<keyword evidence="2" id="KW-1185">Reference proteome</keyword>